<protein>
    <recommendedName>
        <fullName evidence="12">Cytochrome P450</fullName>
    </recommendedName>
</protein>
<evidence type="ECO:0000256" key="5">
    <source>
        <dbReference type="ARBA" id="ARBA00023004"/>
    </source>
</evidence>
<dbReference type="PROSITE" id="PS00086">
    <property type="entry name" value="CYTOCHROME_P450"/>
    <property type="match status" value="1"/>
</dbReference>
<dbReference type="PRINTS" id="PR00385">
    <property type="entry name" value="P450"/>
</dbReference>
<proteinExistence type="inferred from homology"/>
<dbReference type="PRINTS" id="PR00463">
    <property type="entry name" value="EP450I"/>
</dbReference>
<comment type="similarity">
    <text evidence="2 8">Belongs to the cytochrome P450 family.</text>
</comment>
<keyword evidence="9" id="KW-0472">Membrane</keyword>
<dbReference type="CDD" id="cd11062">
    <property type="entry name" value="CYP58-like"/>
    <property type="match status" value="1"/>
</dbReference>
<evidence type="ECO:0000313" key="10">
    <source>
        <dbReference type="EMBL" id="CCT61204.1"/>
    </source>
</evidence>
<keyword evidence="9" id="KW-0812">Transmembrane</keyword>
<dbReference type="GO" id="GO:0016705">
    <property type="term" value="F:oxidoreductase activity, acting on paired donors, with incorporation or reduction of molecular oxygen"/>
    <property type="evidence" value="ECO:0007669"/>
    <property type="project" value="InterPro"/>
</dbReference>
<dbReference type="STRING" id="985895.M1ZJU5"/>
<comment type="cofactor">
    <cofactor evidence="1 7">
        <name>heme</name>
        <dbReference type="ChEBI" id="CHEBI:30413"/>
    </cofactor>
</comment>
<evidence type="ECO:0008006" key="12">
    <source>
        <dbReference type="Google" id="ProtNLM"/>
    </source>
</evidence>
<evidence type="ECO:0000256" key="1">
    <source>
        <dbReference type="ARBA" id="ARBA00001971"/>
    </source>
</evidence>
<dbReference type="GO" id="GO:0005506">
    <property type="term" value="F:iron ion binding"/>
    <property type="evidence" value="ECO:0007669"/>
    <property type="project" value="InterPro"/>
</dbReference>
<dbReference type="Proteomes" id="UP000002668">
    <property type="component" value="Genome"/>
</dbReference>
<dbReference type="InParanoid" id="M1ZJU5"/>
<keyword evidence="3 7" id="KW-0479">Metal-binding</keyword>
<evidence type="ECO:0000256" key="6">
    <source>
        <dbReference type="ARBA" id="ARBA00023033"/>
    </source>
</evidence>
<sequence length="504" mass="57370">MDPYKLLSWNTVVVVLIVYCASLAFYRLYVHPLAKFPGSKLAAITRWYELYYDVIREGQYTFKIADLHKAYGPIIRISPHELHIISPTFYEKMYCQQGRWNKYQWACNGFIADGATICTSQHELHHARRMPLSHYLSKASVASRQEVIVRNVDKLVARLDDRVGTMINLGAAVGALVQDLQCDFIIGKAYGSLEQEDFNVTIADMCQSVGFLWRFAKHFPRVGKALKQIPLDFVSKLANNDAKTFFAFLQDIDKETERLLTYAKTSSADKDTPHTIVREIVESSLPPPDKELPRVRNEIQTLVGAGLETVSGVLRLMLFHVFNDAEILQRLRAELKTVNTSPGCTVDLKTLEQLPFLTACIMEALRLSPAIASRMARVVPDKDLYYEDWCIPAGTPVGMTTIWMHLDENLYPDPYDFIPERWMDMEKRRASGKTYAPFSRGTRICAGMYLAWADLYFALAALAPRFDFEFEGIQATDFRMSSDEFVIGTKAKAVLNCYVTRPQV</sequence>
<keyword evidence="11" id="KW-1185">Reference proteome</keyword>
<gene>
    <name evidence="10" type="ORF">Lema_P126100.1</name>
</gene>
<dbReference type="SUPFAM" id="SSF48264">
    <property type="entry name" value="Cytochrome P450"/>
    <property type="match status" value="1"/>
</dbReference>
<evidence type="ECO:0000256" key="8">
    <source>
        <dbReference type="RuleBase" id="RU000461"/>
    </source>
</evidence>
<dbReference type="PANTHER" id="PTHR24305">
    <property type="entry name" value="CYTOCHROME P450"/>
    <property type="match status" value="1"/>
</dbReference>
<evidence type="ECO:0000256" key="9">
    <source>
        <dbReference type="SAM" id="Phobius"/>
    </source>
</evidence>
<keyword evidence="4 8" id="KW-0560">Oxidoreductase</keyword>
<dbReference type="InterPro" id="IPR017972">
    <property type="entry name" value="Cyt_P450_CS"/>
</dbReference>
<dbReference type="OrthoDB" id="3945418at2759"/>
<evidence type="ECO:0000256" key="3">
    <source>
        <dbReference type="ARBA" id="ARBA00022723"/>
    </source>
</evidence>
<dbReference type="InterPro" id="IPR002401">
    <property type="entry name" value="Cyt_P450_E_grp-I"/>
</dbReference>
<dbReference type="GO" id="GO:0004497">
    <property type="term" value="F:monooxygenase activity"/>
    <property type="evidence" value="ECO:0007669"/>
    <property type="project" value="UniProtKB-KW"/>
</dbReference>
<feature type="transmembrane region" description="Helical" evidence="9">
    <location>
        <begin position="6"/>
        <end position="26"/>
    </location>
</feature>
<keyword evidence="7 8" id="KW-0349">Heme</keyword>
<organism evidence="10 11">
    <name type="scientific">Leptosphaeria maculans (strain JN3 / isolate v23.1.3 / race Av1-4-5-6-7-8)</name>
    <name type="common">Blackleg fungus</name>
    <name type="synonym">Phoma lingam</name>
    <dbReference type="NCBI Taxonomy" id="985895"/>
    <lineage>
        <taxon>Eukaryota</taxon>
        <taxon>Fungi</taxon>
        <taxon>Dikarya</taxon>
        <taxon>Ascomycota</taxon>
        <taxon>Pezizomycotina</taxon>
        <taxon>Dothideomycetes</taxon>
        <taxon>Pleosporomycetidae</taxon>
        <taxon>Pleosporales</taxon>
        <taxon>Pleosporineae</taxon>
        <taxon>Leptosphaeriaceae</taxon>
        <taxon>Plenodomus</taxon>
        <taxon>Plenodomus lingam/Leptosphaeria maculans species complex</taxon>
    </lineage>
</organism>
<dbReference type="GO" id="GO:0020037">
    <property type="term" value="F:heme binding"/>
    <property type="evidence" value="ECO:0007669"/>
    <property type="project" value="InterPro"/>
</dbReference>
<keyword evidence="9" id="KW-1133">Transmembrane helix</keyword>
<dbReference type="AlphaFoldDB" id="M1ZJU5"/>
<feature type="binding site" description="axial binding residue" evidence="7">
    <location>
        <position position="445"/>
    </location>
    <ligand>
        <name>heme</name>
        <dbReference type="ChEBI" id="CHEBI:30413"/>
    </ligand>
    <ligandPart>
        <name>Fe</name>
        <dbReference type="ChEBI" id="CHEBI:18248"/>
    </ligandPart>
</feature>
<dbReference type="InterPro" id="IPR050121">
    <property type="entry name" value="Cytochrome_P450_monoxygenase"/>
</dbReference>
<keyword evidence="6 8" id="KW-0503">Monooxygenase</keyword>
<name>M1ZJU5_LEPMJ</name>
<evidence type="ECO:0000313" key="11">
    <source>
        <dbReference type="Proteomes" id="UP000002668"/>
    </source>
</evidence>
<accession>M1ZJU5</accession>
<dbReference type="VEuPathDB" id="FungiDB:Lema_P126100.1"/>
<dbReference type="Pfam" id="PF00067">
    <property type="entry name" value="p450"/>
    <property type="match status" value="1"/>
</dbReference>
<dbReference type="PANTHER" id="PTHR24305:SF157">
    <property type="entry name" value="N-ACETYLTRYPTOPHAN 6-HYDROXYLASE IVOC-RELATED"/>
    <property type="match status" value="1"/>
</dbReference>
<dbReference type="EMBL" id="FP929136">
    <property type="protein sequence ID" value="CCT61204.1"/>
    <property type="molecule type" value="Genomic_DNA"/>
</dbReference>
<keyword evidence="5 7" id="KW-0408">Iron</keyword>
<evidence type="ECO:0000256" key="2">
    <source>
        <dbReference type="ARBA" id="ARBA00010617"/>
    </source>
</evidence>
<dbReference type="Gene3D" id="1.10.630.10">
    <property type="entry name" value="Cytochrome P450"/>
    <property type="match status" value="1"/>
</dbReference>
<evidence type="ECO:0000256" key="7">
    <source>
        <dbReference type="PIRSR" id="PIRSR602401-1"/>
    </source>
</evidence>
<dbReference type="InterPro" id="IPR001128">
    <property type="entry name" value="Cyt_P450"/>
</dbReference>
<evidence type="ECO:0000256" key="4">
    <source>
        <dbReference type="ARBA" id="ARBA00023002"/>
    </source>
</evidence>
<reference evidence="10 11" key="1">
    <citation type="journal article" date="2011" name="Nat. Commun.">
        <title>Effector diversification within compartments of the Leptosphaeria maculans genome affected by Repeat-Induced Point mutations.</title>
        <authorList>
            <person name="Rouxel T."/>
            <person name="Grandaubert J."/>
            <person name="Hane J.K."/>
            <person name="Hoede C."/>
            <person name="van de Wouw A.P."/>
            <person name="Couloux A."/>
            <person name="Dominguez V."/>
            <person name="Anthouard V."/>
            <person name="Bally P."/>
            <person name="Bourras S."/>
            <person name="Cozijnsen A.J."/>
            <person name="Ciuffetti L.M."/>
            <person name="Degrave A."/>
            <person name="Dilmaghani A."/>
            <person name="Duret L."/>
            <person name="Fudal I."/>
            <person name="Goodwin S.B."/>
            <person name="Gout L."/>
            <person name="Glaser N."/>
            <person name="Linglin J."/>
            <person name="Kema G.H.J."/>
            <person name="Lapalu N."/>
            <person name="Lawrence C.B."/>
            <person name="May K."/>
            <person name="Meyer M."/>
            <person name="Ollivier B."/>
            <person name="Poulain J."/>
            <person name="Schoch C.L."/>
            <person name="Simon A."/>
            <person name="Spatafora J.W."/>
            <person name="Stachowiak A."/>
            <person name="Turgeon B.G."/>
            <person name="Tyler B.M."/>
            <person name="Vincent D."/>
            <person name="Weissenbach J."/>
            <person name="Amselem J."/>
            <person name="Quesneville H."/>
            <person name="Oliver R.P."/>
            <person name="Wincker P."/>
            <person name="Balesdent M.-H."/>
            <person name="Howlett B.J."/>
        </authorList>
    </citation>
    <scope>NUCLEOTIDE SEQUENCE [LARGE SCALE GENOMIC DNA]</scope>
    <source>
        <strain evidence="11">JN3 / isolate v23.1.3 / race Av1-4-5-6-7-8</strain>
    </source>
</reference>
<dbReference type="InterPro" id="IPR036396">
    <property type="entry name" value="Cyt_P450_sf"/>
</dbReference>